<dbReference type="GO" id="GO:0044877">
    <property type="term" value="F:protein-containing complex binding"/>
    <property type="evidence" value="ECO:0007669"/>
    <property type="project" value="InterPro"/>
</dbReference>
<accession>A0A7D5SGN6</accession>
<keyword evidence="6" id="KW-0143">Chaperone</keyword>
<dbReference type="EMBL" id="CP058708">
    <property type="protein sequence ID" value="QLH51404.1"/>
    <property type="molecule type" value="Genomic_DNA"/>
</dbReference>
<feature type="domain" description="Ancillary SecYEG translocon subunit/Cell division coordinator CpoB TPR" evidence="9">
    <location>
        <begin position="16"/>
        <end position="222"/>
    </location>
</feature>
<dbReference type="AlphaFoldDB" id="A0A080M6X6"/>
<dbReference type="GO" id="GO:0005886">
    <property type="term" value="C:plasma membrane"/>
    <property type="evidence" value="ECO:0007669"/>
    <property type="project" value="UniProtKB-SubCell"/>
</dbReference>
<dbReference type="InterPro" id="IPR018704">
    <property type="entry name" value="SecYEG/CpoB_TPR"/>
</dbReference>
<dbReference type="InterPro" id="IPR026039">
    <property type="entry name" value="YfgM"/>
</dbReference>
<reference evidence="11 13" key="2">
    <citation type="journal article" date="2019" name="Microbiome">
        <title>Annotated bacterial chromosomes from frame-shift-corrected long-read metagenomic data.</title>
        <authorList>
            <person name="Arumugam K."/>
            <person name="Bagci C."/>
            <person name="Bessarab I."/>
            <person name="Beier S."/>
            <person name="Buchfink B."/>
            <person name="Gorska A."/>
            <person name="Qiu G."/>
            <person name="Huson D.H."/>
            <person name="Williams R.B.H."/>
        </authorList>
    </citation>
    <scope>NUCLEOTIDE SEQUENCE [LARGE SCALE GENOMIC DNA]</scope>
    <source>
        <strain evidence="11">SSA1</strain>
    </source>
</reference>
<evidence type="ECO:0000256" key="5">
    <source>
        <dbReference type="ARBA" id="ARBA00023136"/>
    </source>
</evidence>
<evidence type="ECO:0000256" key="7">
    <source>
        <dbReference type="ARBA" id="ARBA00024197"/>
    </source>
</evidence>
<dbReference type="RefSeq" id="WP_034950117.1">
    <property type="nucleotide sequence ID" value="NZ_JDST02000059.1"/>
</dbReference>
<dbReference type="EMBL" id="JDST02000059">
    <property type="protein sequence ID" value="KFB76235.1"/>
    <property type="molecule type" value="Genomic_DNA"/>
</dbReference>
<dbReference type="PIRSF" id="PIRSF006170">
    <property type="entry name" value="YfgM"/>
    <property type="match status" value="1"/>
</dbReference>
<evidence type="ECO:0000256" key="1">
    <source>
        <dbReference type="ARBA" id="ARBA00004401"/>
    </source>
</evidence>
<evidence type="ECO:0000256" key="2">
    <source>
        <dbReference type="ARBA" id="ARBA00022475"/>
    </source>
</evidence>
<sequence>MATYDLEEQEQIAQMKAWWQQYGTLLTGLVTAASIGIVGWQGWNWYQRSQAAQASQVYSVMQKAVLDNDAQRIKAASGELLEKYPGTAYAPLAALTAAKVTYAAGDVKTARLQLLWVVEHGKNELRDLARLRLASVLLDDQAYDEALKQLDGGSSAGFVVRFQDTRGDILDAQGKTAEARAAYQAALARLDEAEPGGKNTLQDRQANAAYRESLQQKLDALGGAS</sequence>
<gene>
    <name evidence="10" type="ORF">AW06_002657</name>
    <name evidence="11" type="ORF">HWD57_17525</name>
</gene>
<evidence type="ECO:0000256" key="8">
    <source>
        <dbReference type="ARBA" id="ARBA00024235"/>
    </source>
</evidence>
<accession>A0A080M6X6</accession>
<dbReference type="InterPro" id="IPR011990">
    <property type="entry name" value="TPR-like_helical_dom_sf"/>
</dbReference>
<comment type="subcellular location">
    <subcellularLocation>
        <location evidence="1">Cell membrane</location>
        <topology evidence="1">Single-pass type II membrane protein</topology>
    </subcellularLocation>
</comment>
<dbReference type="KEGG" id="acog:HWD57_17525"/>
<evidence type="ECO:0000256" key="6">
    <source>
        <dbReference type="ARBA" id="ARBA00023186"/>
    </source>
</evidence>
<reference evidence="10 12" key="1">
    <citation type="submission" date="2014-02" db="EMBL/GenBank/DDBJ databases">
        <title>Expanding our view of genomic diversity in Candidatus Accumulibacter clades.</title>
        <authorList>
            <person name="Skennerton C.T."/>
            <person name="Barr J.J."/>
            <person name="Slater F.R."/>
            <person name="Bond P.L."/>
            <person name="Tyson G.W."/>
        </authorList>
    </citation>
    <scope>NUCLEOTIDE SEQUENCE [LARGE SCALE GENOMIC DNA]</scope>
    <source>
        <strain evidence="12">SK-02</strain>
    </source>
</reference>
<name>A0A080M6X6_9PROT</name>
<dbReference type="STRING" id="1453999.AW06_002657"/>
<protein>
    <recommendedName>
        <fullName evidence="8">Ancillary SecYEG translocon subunit</fullName>
    </recommendedName>
</protein>
<keyword evidence="12" id="KW-1185">Reference proteome</keyword>
<keyword evidence="3" id="KW-0812">Transmembrane</keyword>
<evidence type="ECO:0000313" key="12">
    <source>
        <dbReference type="Proteomes" id="UP000021315"/>
    </source>
</evidence>
<evidence type="ECO:0000259" key="9">
    <source>
        <dbReference type="Pfam" id="PF09976"/>
    </source>
</evidence>
<dbReference type="Gene3D" id="1.25.40.10">
    <property type="entry name" value="Tetratricopeptide repeat domain"/>
    <property type="match status" value="1"/>
</dbReference>
<proteinExistence type="inferred from homology"/>
<dbReference type="Pfam" id="PF09976">
    <property type="entry name" value="TPR_21"/>
    <property type="match status" value="1"/>
</dbReference>
<evidence type="ECO:0000256" key="4">
    <source>
        <dbReference type="ARBA" id="ARBA00022989"/>
    </source>
</evidence>
<keyword evidence="5" id="KW-0472">Membrane</keyword>
<keyword evidence="4" id="KW-1133">Transmembrane helix</keyword>
<reference evidence="11" key="3">
    <citation type="submission" date="2020-06" db="EMBL/GenBank/DDBJ databases">
        <authorList>
            <person name="Arumugam K."/>
            <person name="Besarab I."/>
            <person name="Haryono M."/>
            <person name="Bagci C."/>
            <person name="Beier S."/>
            <person name="Buchfink B."/>
            <person name="Gorska A."/>
            <person name="Qiu G."/>
            <person name="Huson D.H."/>
            <person name="Williams R.B."/>
        </authorList>
    </citation>
    <scope>NUCLEOTIDE SEQUENCE</scope>
    <source>
        <strain evidence="11">SSA1</strain>
    </source>
</reference>
<evidence type="ECO:0000313" key="10">
    <source>
        <dbReference type="EMBL" id="KFB76235.1"/>
    </source>
</evidence>
<organism evidence="10 12">
    <name type="scientific">Candidatus Accumulibacter cognatus</name>
    <dbReference type="NCBI Taxonomy" id="2954383"/>
    <lineage>
        <taxon>Bacteria</taxon>
        <taxon>Pseudomonadati</taxon>
        <taxon>Pseudomonadota</taxon>
        <taxon>Betaproteobacteria</taxon>
        <taxon>Candidatus Accumulibacter</taxon>
    </lineage>
</organism>
<dbReference type="Proteomes" id="UP000509684">
    <property type="component" value="Chromosome"/>
</dbReference>
<evidence type="ECO:0000313" key="11">
    <source>
        <dbReference type="EMBL" id="QLH51404.1"/>
    </source>
</evidence>
<dbReference type="PANTHER" id="PTHR38035:SF1">
    <property type="entry name" value="ANCILLARY SECYEG TRANSLOCON SUBUNIT"/>
    <property type="match status" value="1"/>
</dbReference>
<keyword evidence="2" id="KW-1003">Cell membrane</keyword>
<dbReference type="PANTHER" id="PTHR38035">
    <property type="entry name" value="UPF0070 PROTEIN YFGM"/>
    <property type="match status" value="1"/>
</dbReference>
<evidence type="ECO:0000256" key="3">
    <source>
        <dbReference type="ARBA" id="ARBA00022692"/>
    </source>
</evidence>
<evidence type="ECO:0000313" key="13">
    <source>
        <dbReference type="Proteomes" id="UP000509684"/>
    </source>
</evidence>
<dbReference type="Proteomes" id="UP000021315">
    <property type="component" value="Unassembled WGS sequence"/>
</dbReference>
<comment type="similarity">
    <text evidence="7">Belongs to the YfgM family.</text>
</comment>